<evidence type="ECO:0000313" key="2">
    <source>
        <dbReference type="Proteomes" id="UP000298588"/>
    </source>
</evidence>
<reference evidence="1 2" key="1">
    <citation type="submission" date="2019-04" db="EMBL/GenBank/DDBJ databases">
        <title>Phreatobacter aquaticus sp. nov.</title>
        <authorList>
            <person name="Choi A."/>
            <person name="Baek K."/>
        </authorList>
    </citation>
    <scope>NUCLEOTIDE SEQUENCE [LARGE SCALE GENOMIC DNA]</scope>
    <source>
        <strain evidence="1 2">NMCR1094</strain>
    </source>
</reference>
<proteinExistence type="predicted"/>
<gene>
    <name evidence="1" type="ORF">E8L99_07755</name>
</gene>
<dbReference type="RefSeq" id="WP_137099001.1">
    <property type="nucleotide sequence ID" value="NZ_CP039865.1"/>
</dbReference>
<sequence>MMAETKPVRHLLDLRSRYVDVRRHTIGETLANFEDRSRRSSLQDNLRLIDSQIGIIDAALSDERRIGALPVDASAA</sequence>
<dbReference type="KEGG" id="paqt:E8L99_07755"/>
<dbReference type="EMBL" id="CP039865">
    <property type="protein sequence ID" value="QCK85667.1"/>
    <property type="molecule type" value="Genomic_DNA"/>
</dbReference>
<organism evidence="1 2">
    <name type="scientific">Phreatobacter aquaticus</name>
    <dbReference type="NCBI Taxonomy" id="2570229"/>
    <lineage>
        <taxon>Bacteria</taxon>
        <taxon>Pseudomonadati</taxon>
        <taxon>Pseudomonadota</taxon>
        <taxon>Alphaproteobacteria</taxon>
        <taxon>Hyphomicrobiales</taxon>
        <taxon>Phreatobacteraceae</taxon>
        <taxon>Phreatobacter</taxon>
    </lineage>
</organism>
<dbReference type="OrthoDB" id="9890281at2"/>
<keyword evidence="2" id="KW-1185">Reference proteome</keyword>
<evidence type="ECO:0000313" key="1">
    <source>
        <dbReference type="EMBL" id="QCK85667.1"/>
    </source>
</evidence>
<protein>
    <submittedName>
        <fullName evidence="1">Uncharacterized protein</fullName>
    </submittedName>
</protein>
<name>A0A4D7QK99_9HYPH</name>
<dbReference type="Proteomes" id="UP000298588">
    <property type="component" value="Chromosome"/>
</dbReference>
<dbReference type="AlphaFoldDB" id="A0A4D7QK99"/>
<accession>A0A4D7QK99</accession>